<feature type="compositionally biased region" description="Basic and acidic residues" evidence="1">
    <location>
        <begin position="47"/>
        <end position="65"/>
    </location>
</feature>
<evidence type="ECO:0000256" key="1">
    <source>
        <dbReference type="SAM" id="MobiDB-lite"/>
    </source>
</evidence>
<dbReference type="OrthoDB" id="19182at2759"/>
<gene>
    <name evidence="2" type="ORF">CSUI_009010</name>
</gene>
<accession>A0A2C6KL28</accession>
<dbReference type="SUPFAM" id="SSF52540">
    <property type="entry name" value="P-loop containing nucleoside triphosphate hydrolases"/>
    <property type="match status" value="1"/>
</dbReference>
<protein>
    <submittedName>
        <fullName evidence="2">Putative helicase</fullName>
    </submittedName>
</protein>
<keyword evidence="2" id="KW-0547">Nucleotide-binding</keyword>
<dbReference type="VEuPathDB" id="ToxoDB:CSUI_009010"/>
<organism evidence="2 3">
    <name type="scientific">Cystoisospora suis</name>
    <dbReference type="NCBI Taxonomy" id="483139"/>
    <lineage>
        <taxon>Eukaryota</taxon>
        <taxon>Sar</taxon>
        <taxon>Alveolata</taxon>
        <taxon>Apicomplexa</taxon>
        <taxon>Conoidasida</taxon>
        <taxon>Coccidia</taxon>
        <taxon>Eucoccidiorida</taxon>
        <taxon>Eimeriorina</taxon>
        <taxon>Sarcocystidae</taxon>
        <taxon>Cystoisospora</taxon>
    </lineage>
</organism>
<name>A0A2C6KL28_9APIC</name>
<dbReference type="GO" id="GO:0004386">
    <property type="term" value="F:helicase activity"/>
    <property type="evidence" value="ECO:0007669"/>
    <property type="project" value="UniProtKB-KW"/>
</dbReference>
<dbReference type="InterPro" id="IPR027417">
    <property type="entry name" value="P-loop_NTPase"/>
</dbReference>
<reference evidence="2 3" key="1">
    <citation type="journal article" date="2017" name="Int. J. Parasitol.">
        <title>The genome of the protozoan parasite Cystoisospora suis and a reverse vaccinology approach to identify vaccine candidates.</title>
        <authorList>
            <person name="Palmieri N."/>
            <person name="Shrestha A."/>
            <person name="Ruttkowski B."/>
            <person name="Beck T."/>
            <person name="Vogl C."/>
            <person name="Tomley F."/>
            <person name="Blake D.P."/>
            <person name="Joachim A."/>
        </authorList>
    </citation>
    <scope>NUCLEOTIDE SEQUENCE [LARGE SCALE GENOMIC DNA]</scope>
    <source>
        <strain evidence="2 3">Wien I</strain>
    </source>
</reference>
<dbReference type="GeneID" id="94432340"/>
<keyword evidence="2" id="KW-0347">Helicase</keyword>
<dbReference type="Proteomes" id="UP000221165">
    <property type="component" value="Unassembled WGS sequence"/>
</dbReference>
<keyword evidence="2" id="KW-0378">Hydrolase</keyword>
<dbReference type="Gene3D" id="3.40.50.300">
    <property type="entry name" value="P-loop containing nucleotide triphosphate hydrolases"/>
    <property type="match status" value="1"/>
</dbReference>
<proteinExistence type="predicted"/>
<keyword evidence="3" id="KW-1185">Reference proteome</keyword>
<feature type="compositionally biased region" description="Basic and acidic residues" evidence="1">
    <location>
        <begin position="9"/>
        <end position="19"/>
    </location>
</feature>
<evidence type="ECO:0000313" key="2">
    <source>
        <dbReference type="EMBL" id="PHJ17172.1"/>
    </source>
</evidence>
<keyword evidence="2" id="KW-0067">ATP-binding</keyword>
<evidence type="ECO:0000313" key="3">
    <source>
        <dbReference type="Proteomes" id="UP000221165"/>
    </source>
</evidence>
<comment type="caution">
    <text evidence="2">The sequence shown here is derived from an EMBL/GenBank/DDBJ whole genome shotgun (WGS) entry which is preliminary data.</text>
</comment>
<dbReference type="RefSeq" id="XP_067918897.1">
    <property type="nucleotide sequence ID" value="XM_068069129.1"/>
</dbReference>
<feature type="region of interest" description="Disordered" evidence="1">
    <location>
        <begin position="1"/>
        <end position="70"/>
    </location>
</feature>
<dbReference type="EMBL" id="MIGC01005214">
    <property type="protein sequence ID" value="PHJ17172.1"/>
    <property type="molecule type" value="Genomic_DNA"/>
</dbReference>
<sequence length="122" mass="13519">MKNPIFSLHARDGGGDKKARPGPSKRINESENEEEKRKQITPDLSTTEERRRGTRGGGEEEKGGGKDFPFGFSFEPYEVQKSFMDHVHAFLEEPSKRSRLLLAELPTGTGKTLAILSATLSS</sequence>
<dbReference type="AlphaFoldDB" id="A0A2C6KL28"/>
<feature type="compositionally biased region" description="Basic and acidic residues" evidence="1">
    <location>
        <begin position="26"/>
        <end position="40"/>
    </location>
</feature>